<feature type="non-terminal residue" evidence="1">
    <location>
        <position position="95"/>
    </location>
</feature>
<evidence type="ECO:0000313" key="2">
    <source>
        <dbReference type="Proteomes" id="UP000789570"/>
    </source>
</evidence>
<dbReference type="EMBL" id="CAJVPQ010023913">
    <property type="protein sequence ID" value="CAG8763766.1"/>
    <property type="molecule type" value="Genomic_DNA"/>
</dbReference>
<gene>
    <name evidence="1" type="ORF">FCALED_LOCUS17091</name>
</gene>
<dbReference type="Proteomes" id="UP000789570">
    <property type="component" value="Unassembled WGS sequence"/>
</dbReference>
<evidence type="ECO:0000313" key="1">
    <source>
        <dbReference type="EMBL" id="CAG8763766.1"/>
    </source>
</evidence>
<keyword evidence="2" id="KW-1185">Reference proteome</keyword>
<name>A0A9N9NWQ0_9GLOM</name>
<protein>
    <submittedName>
        <fullName evidence="1">6153_t:CDS:1</fullName>
    </submittedName>
</protein>
<dbReference type="AlphaFoldDB" id="A0A9N9NWQ0"/>
<comment type="caution">
    <text evidence="1">The sequence shown here is derived from an EMBL/GenBank/DDBJ whole genome shotgun (WGS) entry which is preliminary data.</text>
</comment>
<accession>A0A9N9NWQ0</accession>
<proteinExistence type="predicted"/>
<sequence length="95" mass="10539">ATIFRAVNRTTMPNMVESSSWIVVHQMYVRSGAFIFIGLIQDTCIKPWTHHPPSPSKVDTAFQSFLGWARLVIGYNIMLAKGIVFGQPSGNTLEG</sequence>
<organism evidence="1 2">
    <name type="scientific">Funneliformis caledonium</name>
    <dbReference type="NCBI Taxonomy" id="1117310"/>
    <lineage>
        <taxon>Eukaryota</taxon>
        <taxon>Fungi</taxon>
        <taxon>Fungi incertae sedis</taxon>
        <taxon>Mucoromycota</taxon>
        <taxon>Glomeromycotina</taxon>
        <taxon>Glomeromycetes</taxon>
        <taxon>Glomerales</taxon>
        <taxon>Glomeraceae</taxon>
        <taxon>Funneliformis</taxon>
    </lineage>
</organism>
<reference evidence="1" key="1">
    <citation type="submission" date="2021-06" db="EMBL/GenBank/DDBJ databases">
        <authorList>
            <person name="Kallberg Y."/>
            <person name="Tangrot J."/>
            <person name="Rosling A."/>
        </authorList>
    </citation>
    <scope>NUCLEOTIDE SEQUENCE</scope>
    <source>
        <strain evidence="1">UK204</strain>
    </source>
</reference>
<feature type="non-terminal residue" evidence="1">
    <location>
        <position position="1"/>
    </location>
</feature>